<evidence type="ECO:0000256" key="11">
    <source>
        <dbReference type="PROSITE-ProRule" id="PRU01360"/>
    </source>
</evidence>
<evidence type="ECO:0000259" key="15">
    <source>
        <dbReference type="Pfam" id="PF07715"/>
    </source>
</evidence>
<dbReference type="InterPro" id="IPR012910">
    <property type="entry name" value="Plug_dom"/>
</dbReference>
<accession>A0AAV3TXV4</accession>
<dbReference type="InterPro" id="IPR037066">
    <property type="entry name" value="Plug_dom_sf"/>
</dbReference>
<keyword evidence="8 11" id="KW-0472">Membrane</keyword>
<protein>
    <submittedName>
        <fullName evidence="16">TonB-dependent receptor</fullName>
    </submittedName>
</protein>
<dbReference type="GO" id="GO:0015344">
    <property type="term" value="F:siderophore uptake transmembrane transporter activity"/>
    <property type="evidence" value="ECO:0007669"/>
    <property type="project" value="TreeGrafter"/>
</dbReference>
<dbReference type="EMBL" id="BAABLX010000004">
    <property type="protein sequence ID" value="GAA4932014.1"/>
    <property type="molecule type" value="Genomic_DNA"/>
</dbReference>
<keyword evidence="5 11" id="KW-0812">Transmembrane</keyword>
<dbReference type="Proteomes" id="UP001409585">
    <property type="component" value="Unassembled WGS sequence"/>
</dbReference>
<feature type="signal peptide" evidence="13">
    <location>
        <begin position="1"/>
        <end position="26"/>
    </location>
</feature>
<dbReference type="GO" id="GO:0044718">
    <property type="term" value="P:siderophore transmembrane transport"/>
    <property type="evidence" value="ECO:0007669"/>
    <property type="project" value="TreeGrafter"/>
</dbReference>
<dbReference type="InterPro" id="IPR036942">
    <property type="entry name" value="Beta-barrel_TonB_sf"/>
</dbReference>
<dbReference type="Pfam" id="PF07715">
    <property type="entry name" value="Plug"/>
    <property type="match status" value="1"/>
</dbReference>
<dbReference type="PANTHER" id="PTHR30069">
    <property type="entry name" value="TONB-DEPENDENT OUTER MEMBRANE RECEPTOR"/>
    <property type="match status" value="1"/>
</dbReference>
<evidence type="ECO:0000256" key="5">
    <source>
        <dbReference type="ARBA" id="ARBA00022692"/>
    </source>
</evidence>
<comment type="subcellular location">
    <subcellularLocation>
        <location evidence="1 11">Cell outer membrane</location>
        <topology evidence="1 11">Multi-pass membrane protein</topology>
    </subcellularLocation>
</comment>
<keyword evidence="3 11" id="KW-0813">Transport</keyword>
<comment type="similarity">
    <text evidence="2">Belongs to the TonB-dependent receptor family. Hemoglobin/haptoglobin binding protein subfamily.</text>
</comment>
<dbReference type="InterPro" id="IPR039426">
    <property type="entry name" value="TonB-dep_rcpt-like"/>
</dbReference>
<feature type="chain" id="PRO_5043774870" evidence="13">
    <location>
        <begin position="27"/>
        <end position="611"/>
    </location>
</feature>
<evidence type="ECO:0000256" key="7">
    <source>
        <dbReference type="ARBA" id="ARBA00023077"/>
    </source>
</evidence>
<dbReference type="PANTHER" id="PTHR30069:SF29">
    <property type="entry name" value="HEMOGLOBIN AND HEMOGLOBIN-HAPTOGLOBIN-BINDING PROTEIN 1-RELATED"/>
    <property type="match status" value="1"/>
</dbReference>
<proteinExistence type="inferred from homology"/>
<dbReference type="GO" id="GO:0009279">
    <property type="term" value="C:cell outer membrane"/>
    <property type="evidence" value="ECO:0007669"/>
    <property type="project" value="UniProtKB-SubCell"/>
</dbReference>
<keyword evidence="9 16" id="KW-0675">Receptor</keyword>
<evidence type="ECO:0000259" key="14">
    <source>
        <dbReference type="Pfam" id="PF00593"/>
    </source>
</evidence>
<evidence type="ECO:0000256" key="12">
    <source>
        <dbReference type="RuleBase" id="RU003357"/>
    </source>
</evidence>
<dbReference type="Gene3D" id="2.170.130.10">
    <property type="entry name" value="TonB-dependent receptor, plug domain"/>
    <property type="match status" value="1"/>
</dbReference>
<dbReference type="PROSITE" id="PS52016">
    <property type="entry name" value="TONB_DEPENDENT_REC_3"/>
    <property type="match status" value="1"/>
</dbReference>
<evidence type="ECO:0000256" key="13">
    <source>
        <dbReference type="SAM" id="SignalP"/>
    </source>
</evidence>
<dbReference type="AlphaFoldDB" id="A0AAV3TXV4"/>
<evidence type="ECO:0000256" key="3">
    <source>
        <dbReference type="ARBA" id="ARBA00022448"/>
    </source>
</evidence>
<feature type="domain" description="TonB-dependent receptor-like beta-barrel" evidence="14">
    <location>
        <begin position="198"/>
        <end position="585"/>
    </location>
</feature>
<evidence type="ECO:0000256" key="2">
    <source>
        <dbReference type="ARBA" id="ARBA00008143"/>
    </source>
</evidence>
<keyword evidence="10 11" id="KW-0998">Cell outer membrane</keyword>
<keyword evidence="7 12" id="KW-0798">TonB box</keyword>
<dbReference type="RefSeq" id="WP_345416681.1">
    <property type="nucleotide sequence ID" value="NZ_AP031496.1"/>
</dbReference>
<evidence type="ECO:0000256" key="10">
    <source>
        <dbReference type="ARBA" id="ARBA00023237"/>
    </source>
</evidence>
<organism evidence="16 17">
    <name type="scientific">Halioxenophilus aromaticivorans</name>
    <dbReference type="NCBI Taxonomy" id="1306992"/>
    <lineage>
        <taxon>Bacteria</taxon>
        <taxon>Pseudomonadati</taxon>
        <taxon>Pseudomonadota</taxon>
        <taxon>Gammaproteobacteria</taxon>
        <taxon>Alteromonadales</taxon>
        <taxon>Alteromonadaceae</taxon>
        <taxon>Halioxenophilus</taxon>
    </lineage>
</organism>
<feature type="domain" description="TonB-dependent receptor plug" evidence="15">
    <location>
        <begin position="53"/>
        <end position="157"/>
    </location>
</feature>
<keyword evidence="17" id="KW-1185">Reference proteome</keyword>
<keyword evidence="4 11" id="KW-1134">Transmembrane beta strand</keyword>
<evidence type="ECO:0000256" key="9">
    <source>
        <dbReference type="ARBA" id="ARBA00023170"/>
    </source>
</evidence>
<name>A0AAV3TXV4_9ALTE</name>
<evidence type="ECO:0000313" key="17">
    <source>
        <dbReference type="Proteomes" id="UP001409585"/>
    </source>
</evidence>
<dbReference type="InterPro" id="IPR000531">
    <property type="entry name" value="Beta-barrel_TonB"/>
</dbReference>
<gene>
    <name evidence="16" type="ORF">GCM10025791_05480</name>
</gene>
<dbReference type="Pfam" id="PF00593">
    <property type="entry name" value="TonB_dep_Rec_b-barrel"/>
    <property type="match status" value="1"/>
</dbReference>
<dbReference type="Gene3D" id="2.40.170.20">
    <property type="entry name" value="TonB-dependent receptor, beta-barrel domain"/>
    <property type="match status" value="1"/>
</dbReference>
<keyword evidence="6 13" id="KW-0732">Signal</keyword>
<evidence type="ECO:0000313" key="16">
    <source>
        <dbReference type="EMBL" id="GAA4932014.1"/>
    </source>
</evidence>
<evidence type="ECO:0000256" key="1">
    <source>
        <dbReference type="ARBA" id="ARBA00004571"/>
    </source>
</evidence>
<evidence type="ECO:0000256" key="6">
    <source>
        <dbReference type="ARBA" id="ARBA00022729"/>
    </source>
</evidence>
<evidence type="ECO:0000256" key="4">
    <source>
        <dbReference type="ARBA" id="ARBA00022452"/>
    </source>
</evidence>
<reference evidence="17" key="1">
    <citation type="journal article" date="2019" name="Int. J. Syst. Evol. Microbiol.">
        <title>The Global Catalogue of Microorganisms (GCM) 10K type strain sequencing project: providing services to taxonomists for standard genome sequencing and annotation.</title>
        <authorList>
            <consortium name="The Broad Institute Genomics Platform"/>
            <consortium name="The Broad Institute Genome Sequencing Center for Infectious Disease"/>
            <person name="Wu L."/>
            <person name="Ma J."/>
        </authorList>
    </citation>
    <scope>NUCLEOTIDE SEQUENCE [LARGE SCALE GENOMIC DNA]</scope>
    <source>
        <strain evidence="17">JCM 19134</strain>
    </source>
</reference>
<evidence type="ECO:0000256" key="8">
    <source>
        <dbReference type="ARBA" id="ARBA00023136"/>
    </source>
</evidence>
<dbReference type="SUPFAM" id="SSF56935">
    <property type="entry name" value="Porins"/>
    <property type="match status" value="1"/>
</dbReference>
<comment type="caution">
    <text evidence="16">The sequence shown here is derived from an EMBL/GenBank/DDBJ whole genome shotgun (WGS) entry which is preliminary data.</text>
</comment>
<sequence>MKFLPFSAPQVSCLALCCAISPNLLAESPAKTGTFEEEIVVISTRMPTPITQQGTSISVLTEVDIEDQGYESLVEHLATQVGVAITRTGGYGSQTAVRIRGEESYRTRLYIDGLPVSDVSQPQTAPVWDDLSATALKRVEILRGPQGMLFGADAGGVVSVSSRDFSQGFGGDVGAKVGSDGFQRISAAVGAGGEVGQFAVFGSTTETDGYNVFALDTTGERDGYENTTYHAKGQLNLGGGWSISAVGRQHDAENDFDNCSFGYVESNCMTESEMKAGLVSVDFNNDITRQGLSFSKSDISRDTFAPFSYSYEGEVERAVYLADFTIGDQLSIIYGVDYEQQATPAIERDQTGYHLALAQTIGGFNYHIGGRLDDNEEFGNIESYRAAANWTLAQSDAGQLQLKASAGNGFRAPSLYEQDYNAVWAPGSAPLKEEYSQGLDVGVQWFSNAGLRLAATAFKQTIEDEIIFDLFTYTYAQAMGESKSTGVELEAIVPVSDSVSIKSNYTYNDTETNAGDNRVRRPEHIANIGVVVSPMDSLRVFANARIVNDAIGIDGEALDDYELVDLSVRYAFSPLVELTLNIENLLDDDYQPARNYRVAGRQSYLGLQLNF</sequence>